<gene>
    <name evidence="1" type="ORF">B0T16DRAFT_494891</name>
</gene>
<sequence length="247" mass="28262">MVKALMDFSRVSHETLLDNPDALRIFLDSDVDHRLLSTIIDTHPSVASWREKPGRCTSFAVKIAHALEKKHPTAFQFQYFDLGGHRVARCQKTTILIDSVSDEGAKLMPPTTSTDSSDWRDCWRRGRYKCHPDGSSIFEGNEPDENGVLPRRQSDPIEDVEALSKCLYEVALYRSLVCTFRTVQDGRPGYLGIIRWNLAQRRIELVPDMEERHSFYRIAFGGGNAATLRECMDNFMEFVIRYGVNLE</sequence>
<dbReference type="AlphaFoldDB" id="A0AA39Y134"/>
<evidence type="ECO:0000313" key="2">
    <source>
        <dbReference type="Proteomes" id="UP001174936"/>
    </source>
</evidence>
<proteinExistence type="predicted"/>
<dbReference type="EMBL" id="JAULSV010000005">
    <property type="protein sequence ID" value="KAK0643968.1"/>
    <property type="molecule type" value="Genomic_DNA"/>
</dbReference>
<reference evidence="1" key="1">
    <citation type="submission" date="2023-06" db="EMBL/GenBank/DDBJ databases">
        <title>Genome-scale phylogeny and comparative genomics of the fungal order Sordariales.</title>
        <authorList>
            <consortium name="Lawrence Berkeley National Laboratory"/>
            <person name="Hensen N."/>
            <person name="Bonometti L."/>
            <person name="Westerberg I."/>
            <person name="Brannstrom I.O."/>
            <person name="Guillou S."/>
            <person name="Cros-Aarteil S."/>
            <person name="Calhoun S."/>
            <person name="Haridas S."/>
            <person name="Kuo A."/>
            <person name="Mondo S."/>
            <person name="Pangilinan J."/>
            <person name="Riley R."/>
            <person name="Labutti K."/>
            <person name="Andreopoulos B."/>
            <person name="Lipzen A."/>
            <person name="Chen C."/>
            <person name="Yanf M."/>
            <person name="Daum C."/>
            <person name="Ng V."/>
            <person name="Clum A."/>
            <person name="Steindorff A."/>
            <person name="Ohm R."/>
            <person name="Martin F."/>
            <person name="Silar P."/>
            <person name="Natvig D."/>
            <person name="Lalanne C."/>
            <person name="Gautier V."/>
            <person name="Ament-Velasquez S.L."/>
            <person name="Kruys A."/>
            <person name="Hutchinson M.I."/>
            <person name="Powell A.J."/>
            <person name="Barry K."/>
            <person name="Miller A.N."/>
            <person name="Grigoriev I.V."/>
            <person name="Debuchy R."/>
            <person name="Gladieux P."/>
            <person name="Thoren M.H."/>
            <person name="Johannesson H."/>
        </authorList>
    </citation>
    <scope>NUCLEOTIDE SEQUENCE</scope>
    <source>
        <strain evidence="1">SMH2532-1</strain>
    </source>
</reference>
<organism evidence="1 2">
    <name type="scientific">Cercophora newfieldiana</name>
    <dbReference type="NCBI Taxonomy" id="92897"/>
    <lineage>
        <taxon>Eukaryota</taxon>
        <taxon>Fungi</taxon>
        <taxon>Dikarya</taxon>
        <taxon>Ascomycota</taxon>
        <taxon>Pezizomycotina</taxon>
        <taxon>Sordariomycetes</taxon>
        <taxon>Sordariomycetidae</taxon>
        <taxon>Sordariales</taxon>
        <taxon>Lasiosphaeriaceae</taxon>
        <taxon>Cercophora</taxon>
    </lineage>
</organism>
<accession>A0AA39Y134</accession>
<name>A0AA39Y134_9PEZI</name>
<dbReference type="Proteomes" id="UP001174936">
    <property type="component" value="Unassembled WGS sequence"/>
</dbReference>
<protein>
    <submittedName>
        <fullName evidence="1">Uncharacterized protein</fullName>
    </submittedName>
</protein>
<evidence type="ECO:0000313" key="1">
    <source>
        <dbReference type="EMBL" id="KAK0643968.1"/>
    </source>
</evidence>
<keyword evidence="2" id="KW-1185">Reference proteome</keyword>
<comment type="caution">
    <text evidence="1">The sequence shown here is derived from an EMBL/GenBank/DDBJ whole genome shotgun (WGS) entry which is preliminary data.</text>
</comment>